<sequence length="83" mass="9337">MSNSDIRVVPGPANYFSHPGSLERLSDFFNADQLSRAVWVYGERALAGAEPFCRRPSTCRRRKDPLYRPLQRTRRGGAGAGLR</sequence>
<proteinExistence type="predicted"/>
<comment type="caution">
    <text evidence="2">The sequence shown here is derived from an EMBL/GenBank/DDBJ whole genome shotgun (WGS) entry which is preliminary data.</text>
</comment>
<name>A0A919HT19_KLEPN</name>
<reference evidence="2" key="1">
    <citation type="submission" date="2020-10" db="EMBL/GenBank/DDBJ databases">
        <title>Genome Sequence of ESBL Producing Zambian Clinical Strains.</title>
        <authorList>
            <person name="Shawa M."/>
            <person name="Furuta Y."/>
            <person name="Simbotwe M."/>
            <person name="Mulenga E."/>
            <person name="Mubanga M."/>
            <person name="Mulenga G."/>
            <person name="Kaile C."/>
            <person name="Zorigt T."/>
            <person name="Hang'ombe B."/>
            <person name="Higashi H."/>
        </authorList>
    </citation>
    <scope>NUCLEOTIDE SEQUENCE</scope>
    <source>
        <strain evidence="2">Zam_UTH_09</strain>
    </source>
</reference>
<dbReference type="AlphaFoldDB" id="A0A919HT19"/>
<gene>
    <name evidence="2" type="ORF">KPZU09_30910</name>
</gene>
<evidence type="ECO:0008006" key="4">
    <source>
        <dbReference type="Google" id="ProtNLM"/>
    </source>
</evidence>
<evidence type="ECO:0000313" key="2">
    <source>
        <dbReference type="EMBL" id="GHK53355.1"/>
    </source>
</evidence>
<accession>A0A919HT19</accession>
<dbReference type="EMBL" id="BNFF01000001">
    <property type="protein sequence ID" value="GHK53355.1"/>
    <property type="molecule type" value="Genomic_DNA"/>
</dbReference>
<evidence type="ECO:0000256" key="1">
    <source>
        <dbReference type="SAM" id="MobiDB-lite"/>
    </source>
</evidence>
<organism evidence="2 3">
    <name type="scientific">Klebsiella pneumoniae</name>
    <dbReference type="NCBI Taxonomy" id="573"/>
    <lineage>
        <taxon>Bacteria</taxon>
        <taxon>Pseudomonadati</taxon>
        <taxon>Pseudomonadota</taxon>
        <taxon>Gammaproteobacteria</taxon>
        <taxon>Enterobacterales</taxon>
        <taxon>Enterobacteriaceae</taxon>
        <taxon>Klebsiella/Raoultella group</taxon>
        <taxon>Klebsiella</taxon>
        <taxon>Klebsiella pneumoniae complex</taxon>
    </lineage>
</organism>
<feature type="region of interest" description="Disordered" evidence="1">
    <location>
        <begin position="63"/>
        <end position="83"/>
    </location>
</feature>
<evidence type="ECO:0000313" key="3">
    <source>
        <dbReference type="Proteomes" id="UP000655094"/>
    </source>
</evidence>
<dbReference type="Proteomes" id="UP000655094">
    <property type="component" value="Unassembled WGS sequence"/>
</dbReference>
<protein>
    <recommendedName>
        <fullName evidence="4">Oxidoreductase</fullName>
    </recommendedName>
</protein>